<dbReference type="EMBL" id="ML208260">
    <property type="protein sequence ID" value="TFK76422.1"/>
    <property type="molecule type" value="Genomic_DNA"/>
</dbReference>
<accession>A0ACD3BFN2</accession>
<evidence type="ECO:0000313" key="1">
    <source>
        <dbReference type="EMBL" id="TFK76422.1"/>
    </source>
</evidence>
<name>A0ACD3BFN2_9AGAR</name>
<reference evidence="1 2" key="1">
    <citation type="journal article" date="2019" name="Nat. Ecol. Evol.">
        <title>Megaphylogeny resolves global patterns of mushroom evolution.</title>
        <authorList>
            <person name="Varga T."/>
            <person name="Krizsan K."/>
            <person name="Foldi C."/>
            <person name="Dima B."/>
            <person name="Sanchez-Garcia M."/>
            <person name="Sanchez-Ramirez S."/>
            <person name="Szollosi G.J."/>
            <person name="Szarkandi J.G."/>
            <person name="Papp V."/>
            <person name="Albert L."/>
            <person name="Andreopoulos W."/>
            <person name="Angelini C."/>
            <person name="Antonin V."/>
            <person name="Barry K.W."/>
            <person name="Bougher N.L."/>
            <person name="Buchanan P."/>
            <person name="Buyck B."/>
            <person name="Bense V."/>
            <person name="Catcheside P."/>
            <person name="Chovatia M."/>
            <person name="Cooper J."/>
            <person name="Damon W."/>
            <person name="Desjardin D."/>
            <person name="Finy P."/>
            <person name="Geml J."/>
            <person name="Haridas S."/>
            <person name="Hughes K."/>
            <person name="Justo A."/>
            <person name="Karasinski D."/>
            <person name="Kautmanova I."/>
            <person name="Kiss B."/>
            <person name="Kocsube S."/>
            <person name="Kotiranta H."/>
            <person name="LaButti K.M."/>
            <person name="Lechner B.E."/>
            <person name="Liimatainen K."/>
            <person name="Lipzen A."/>
            <person name="Lukacs Z."/>
            <person name="Mihaltcheva S."/>
            <person name="Morgado L.N."/>
            <person name="Niskanen T."/>
            <person name="Noordeloos M.E."/>
            <person name="Ohm R.A."/>
            <person name="Ortiz-Santana B."/>
            <person name="Ovrebo C."/>
            <person name="Racz N."/>
            <person name="Riley R."/>
            <person name="Savchenko A."/>
            <person name="Shiryaev A."/>
            <person name="Soop K."/>
            <person name="Spirin V."/>
            <person name="Szebenyi C."/>
            <person name="Tomsovsky M."/>
            <person name="Tulloss R.E."/>
            <person name="Uehling J."/>
            <person name="Grigoriev I.V."/>
            <person name="Vagvolgyi C."/>
            <person name="Papp T."/>
            <person name="Martin F.M."/>
            <person name="Miettinen O."/>
            <person name="Hibbett D.S."/>
            <person name="Nagy L.G."/>
        </authorList>
    </citation>
    <scope>NUCLEOTIDE SEQUENCE [LARGE SCALE GENOMIC DNA]</scope>
    <source>
        <strain evidence="1 2">NL-1719</strain>
    </source>
</reference>
<proteinExistence type="predicted"/>
<protein>
    <submittedName>
        <fullName evidence="1">Uncharacterized protein</fullName>
    </submittedName>
</protein>
<dbReference type="Proteomes" id="UP000308600">
    <property type="component" value="Unassembled WGS sequence"/>
</dbReference>
<sequence>MDSHTQLNLHHARQRQATVTQGAAFTAPRMDDRSTVPKNGQFSPQRYDSSLGKDATRYPASASPTRPFGSVPFATQQNGIQGAANYESLQNSTAVNEDLSLALRGMAVEDDYSAQQSRPPAATASHLPPRGPPMPVPRGPYSGYPQAEYAAYYSMPVGRDSYADYSYGYDAYRGPSDPSMYASPVVSNASPSGLFPNVSPQGIHPNPAMPDVRQQAGMFFEYTAGRPPGSPYFYAPHQAALYQQASHSPMMTPQLQHSTPATLGDKKREMQVSCTSDFFQTI</sequence>
<evidence type="ECO:0000313" key="2">
    <source>
        <dbReference type="Proteomes" id="UP000308600"/>
    </source>
</evidence>
<organism evidence="1 2">
    <name type="scientific">Pluteus cervinus</name>
    <dbReference type="NCBI Taxonomy" id="181527"/>
    <lineage>
        <taxon>Eukaryota</taxon>
        <taxon>Fungi</taxon>
        <taxon>Dikarya</taxon>
        <taxon>Basidiomycota</taxon>
        <taxon>Agaricomycotina</taxon>
        <taxon>Agaricomycetes</taxon>
        <taxon>Agaricomycetidae</taxon>
        <taxon>Agaricales</taxon>
        <taxon>Pluteineae</taxon>
        <taxon>Pluteaceae</taxon>
        <taxon>Pluteus</taxon>
    </lineage>
</organism>
<keyword evidence="2" id="KW-1185">Reference proteome</keyword>
<gene>
    <name evidence="1" type="ORF">BDN72DRAFT_235259</name>
</gene>